<keyword evidence="3" id="KW-1185">Reference proteome</keyword>
<dbReference type="Gene3D" id="2.60.40.1930">
    <property type="match status" value="1"/>
</dbReference>
<evidence type="ECO:0000313" key="3">
    <source>
        <dbReference type="Proteomes" id="UP000321204"/>
    </source>
</evidence>
<dbReference type="InterPro" id="IPR037066">
    <property type="entry name" value="Plug_dom_sf"/>
</dbReference>
<evidence type="ECO:0008006" key="4">
    <source>
        <dbReference type="Google" id="ProtNLM"/>
    </source>
</evidence>
<reference evidence="2 3" key="1">
    <citation type="journal article" date="2015" name="Int. J. Syst. Evol. Microbiol.">
        <title>Flavisolibacter ginsenosidimutans sp. nov., with ginsenoside-converting activity isolated from soil used for cultivating ginseng.</title>
        <authorList>
            <person name="Zhao Y."/>
            <person name="Liu Q."/>
            <person name="Kang M.S."/>
            <person name="Jin F."/>
            <person name="Yu H."/>
            <person name="Im W.T."/>
        </authorList>
    </citation>
    <scope>NUCLEOTIDE SEQUENCE [LARGE SCALE GENOMIC DNA]</scope>
    <source>
        <strain evidence="2 3">Gsoil 636</strain>
    </source>
</reference>
<protein>
    <recommendedName>
        <fullName evidence="4">TonB-dependent receptor plug domain-containing protein</fullName>
    </recommendedName>
</protein>
<organism evidence="2 3">
    <name type="scientific">Flavisolibacter ginsenosidimutans</name>
    <dbReference type="NCBI Taxonomy" id="661481"/>
    <lineage>
        <taxon>Bacteria</taxon>
        <taxon>Pseudomonadati</taxon>
        <taxon>Bacteroidota</taxon>
        <taxon>Chitinophagia</taxon>
        <taxon>Chitinophagales</taxon>
        <taxon>Chitinophagaceae</taxon>
        <taxon>Flavisolibacter</taxon>
    </lineage>
</organism>
<gene>
    <name evidence="2" type="ORF">FSB75_05995</name>
</gene>
<keyword evidence="1" id="KW-0732">Signal</keyword>
<proteinExistence type="predicted"/>
<accession>A0A5B8UFL4</accession>
<dbReference type="Gene3D" id="2.170.130.10">
    <property type="entry name" value="TonB-dependent receptor, plug domain"/>
    <property type="match status" value="1"/>
</dbReference>
<feature type="signal peptide" evidence="1">
    <location>
        <begin position="1"/>
        <end position="20"/>
    </location>
</feature>
<sequence>MSKRFILSLLCAAVCRFAFSQKLDSLLEIQRKADPQEKIYVQFDKGYYNPGETIWFKAYLFTGSEISEVSKNFYAELLDEKGAVISQRTAPVFLASATGNFAIDSNFAKPFVYFRAYTVSMLNSDTSFFYSKAIRILSTKSSLAKTVATQTPPALSFMPEGGDLIASLPSELAFLATNEQGLPVAVSGSVADNTGAKLAEIKTLHDGMGRFILTPEAGKTYTATWKTAEGKQYTTSLPAVKAQGLGLKIVEGEGTKRFMIFRSGEVDDALKNLHIIAYMNQRLLFQANANLTAKTAASGNFPTKDLPSGILQITVFDGNYKPVAERITFVNNHDYEFDGDAFLAEKNFAHRGLNVVEISTSDTLPTNLSLSVVDADLNERNPMDDNIISHMLLTGDLRGKIVNPYYYFFSNDDSAAVKLDLVMMTHGWRHYNWENVFAGKVTPAKWKESSYLSLSGTVAGLPPGGYSPGLQLTGILQTADSAKNFVVLPVDRTGKVFTDGLIFYDQAKLFFNFNKKNLTFDKSMLLLDNGLRKGYVRAIPDSSVKTGLPELPPAIVAANNKANRMSLQASRLLANSKVMSTVTITAKAKTAKDRMEEKYVSGLFTGDAVNFDLVNDPLAGSYMDVFQFLQGRVAGLQINYGGGEPTLSWRGATPVVYLNEMRADVDMIQATPVSDIAYIKVFRPGSSIVSGGGGGVISIYTRKGGDAQPDPNSKGLSYISIAGYSPVKQFYSPNYATFSERDAYDDVRSTLYWNPAIFLNKSQKRLQLKFYNNDITKRFRLIMEGMNTDGKMIHVEKVIGE</sequence>
<dbReference type="SUPFAM" id="SSF56935">
    <property type="entry name" value="Porins"/>
    <property type="match status" value="1"/>
</dbReference>
<dbReference type="KEGG" id="fgg:FSB75_05995"/>
<dbReference type="AlphaFoldDB" id="A0A5B8UFL4"/>
<dbReference type="Proteomes" id="UP000321204">
    <property type="component" value="Chromosome"/>
</dbReference>
<feature type="chain" id="PRO_5022751141" description="TonB-dependent receptor plug domain-containing protein" evidence="1">
    <location>
        <begin position="21"/>
        <end position="801"/>
    </location>
</feature>
<evidence type="ECO:0000256" key="1">
    <source>
        <dbReference type="SAM" id="SignalP"/>
    </source>
</evidence>
<dbReference type="RefSeq" id="WP_146784233.1">
    <property type="nucleotide sequence ID" value="NZ_BAABIO010000002.1"/>
</dbReference>
<name>A0A5B8UFL4_9BACT</name>
<dbReference type="OrthoDB" id="679547at2"/>
<evidence type="ECO:0000313" key="2">
    <source>
        <dbReference type="EMBL" id="QEC55471.1"/>
    </source>
</evidence>
<dbReference type="EMBL" id="CP042433">
    <property type="protein sequence ID" value="QEC55471.1"/>
    <property type="molecule type" value="Genomic_DNA"/>
</dbReference>